<dbReference type="InterPro" id="IPR004360">
    <property type="entry name" value="Glyas_Fos-R_dOase_dom"/>
</dbReference>
<comment type="caution">
    <text evidence="2">The sequence shown here is derived from an EMBL/GenBank/DDBJ whole genome shotgun (WGS) entry which is preliminary data.</text>
</comment>
<keyword evidence="3" id="KW-1185">Reference proteome</keyword>
<feature type="domain" description="VOC" evidence="1">
    <location>
        <begin position="4"/>
        <end position="118"/>
    </location>
</feature>
<dbReference type="PANTHER" id="PTHR39175:SF1">
    <property type="entry name" value="FAMILY PROTEIN, PUTATIVE (AFU_ORTHOLOGUE AFUA_3G15060)-RELATED"/>
    <property type="match status" value="1"/>
</dbReference>
<organism evidence="2 3">
    <name type="scientific">Sphingoaurantiacus capsulatus</name>
    <dbReference type="NCBI Taxonomy" id="1771310"/>
    <lineage>
        <taxon>Bacteria</taxon>
        <taxon>Pseudomonadati</taxon>
        <taxon>Pseudomonadota</taxon>
        <taxon>Alphaproteobacteria</taxon>
        <taxon>Sphingomonadales</taxon>
        <taxon>Sphingosinicellaceae</taxon>
        <taxon>Sphingoaurantiacus</taxon>
    </lineage>
</organism>
<dbReference type="SUPFAM" id="SSF54593">
    <property type="entry name" value="Glyoxalase/Bleomycin resistance protein/Dihydroxybiphenyl dioxygenase"/>
    <property type="match status" value="1"/>
</dbReference>
<dbReference type="PROSITE" id="PS51819">
    <property type="entry name" value="VOC"/>
    <property type="match status" value="1"/>
</dbReference>
<proteinExistence type="predicted"/>
<sequence>MALAIDHVQIAIPPDGEVAGRRFFGELLGLTEIDKPADMAARGGCWFEIGAQQLHLGVEKDFRAARKAHVALATDGLEALRDRLAAAGFEAQDDAPVEGRRRFFTHDPFGNRIEFMESGT</sequence>
<dbReference type="InterPro" id="IPR029068">
    <property type="entry name" value="Glyas_Bleomycin-R_OHBP_Dase"/>
</dbReference>
<evidence type="ECO:0000313" key="2">
    <source>
        <dbReference type="EMBL" id="MFC3711889.1"/>
    </source>
</evidence>
<dbReference type="Pfam" id="PF00903">
    <property type="entry name" value="Glyoxalase"/>
    <property type="match status" value="1"/>
</dbReference>
<name>A0ABV7X6W1_9SPHN</name>
<evidence type="ECO:0000313" key="3">
    <source>
        <dbReference type="Proteomes" id="UP001595615"/>
    </source>
</evidence>
<protein>
    <submittedName>
        <fullName evidence="2">VOC family protein</fullName>
    </submittedName>
</protein>
<dbReference type="EMBL" id="JBHRXV010000003">
    <property type="protein sequence ID" value="MFC3711889.1"/>
    <property type="molecule type" value="Genomic_DNA"/>
</dbReference>
<dbReference type="PANTHER" id="PTHR39175">
    <property type="entry name" value="FAMILY PROTEIN, PUTATIVE (AFU_ORTHOLOGUE AFUA_3G15060)-RELATED"/>
    <property type="match status" value="1"/>
</dbReference>
<dbReference type="InterPro" id="IPR037523">
    <property type="entry name" value="VOC_core"/>
</dbReference>
<reference evidence="3" key="1">
    <citation type="journal article" date="2019" name="Int. J. Syst. Evol. Microbiol.">
        <title>The Global Catalogue of Microorganisms (GCM) 10K type strain sequencing project: providing services to taxonomists for standard genome sequencing and annotation.</title>
        <authorList>
            <consortium name="The Broad Institute Genomics Platform"/>
            <consortium name="The Broad Institute Genome Sequencing Center for Infectious Disease"/>
            <person name="Wu L."/>
            <person name="Ma J."/>
        </authorList>
    </citation>
    <scope>NUCLEOTIDE SEQUENCE [LARGE SCALE GENOMIC DNA]</scope>
    <source>
        <strain evidence="3">KCTC 42644</strain>
    </source>
</reference>
<dbReference type="Gene3D" id="3.10.180.10">
    <property type="entry name" value="2,3-Dihydroxybiphenyl 1,2-Dioxygenase, domain 1"/>
    <property type="match status" value="1"/>
</dbReference>
<accession>A0ABV7X6W1</accession>
<gene>
    <name evidence="2" type="ORF">ACFOMD_04865</name>
</gene>
<dbReference type="RefSeq" id="WP_380857684.1">
    <property type="nucleotide sequence ID" value="NZ_JBHRXV010000003.1"/>
</dbReference>
<evidence type="ECO:0000259" key="1">
    <source>
        <dbReference type="PROSITE" id="PS51819"/>
    </source>
</evidence>
<dbReference type="Proteomes" id="UP001595615">
    <property type="component" value="Unassembled WGS sequence"/>
</dbReference>